<evidence type="ECO:0000256" key="16">
    <source>
        <dbReference type="ARBA" id="ARBA00029709"/>
    </source>
</evidence>
<evidence type="ECO:0000256" key="19">
    <source>
        <dbReference type="ARBA" id="ARBA00045008"/>
    </source>
</evidence>
<feature type="compositionally biased region" description="Basic and acidic residues" evidence="23">
    <location>
        <begin position="226"/>
        <end position="235"/>
    </location>
</feature>
<evidence type="ECO:0000256" key="12">
    <source>
        <dbReference type="ARBA" id="ARBA00023014"/>
    </source>
</evidence>
<evidence type="ECO:0000256" key="23">
    <source>
        <dbReference type="SAM" id="MobiDB-lite"/>
    </source>
</evidence>
<dbReference type="SMART" id="SM00488">
    <property type="entry name" value="DEXDc2"/>
    <property type="match status" value="1"/>
</dbReference>
<dbReference type="STRING" id="231916.A0A409VK23"/>
<dbReference type="GO" id="GO:0043139">
    <property type="term" value="F:5'-3' DNA helicase activity"/>
    <property type="evidence" value="ECO:0007669"/>
    <property type="project" value="UniProtKB-EC"/>
</dbReference>
<dbReference type="GO" id="GO:0034085">
    <property type="term" value="P:establishment of sister chromatid cohesion"/>
    <property type="evidence" value="ECO:0007669"/>
    <property type="project" value="TreeGrafter"/>
</dbReference>
<dbReference type="InterPro" id="IPR014013">
    <property type="entry name" value="Helic_SF1/SF2_ATP-bd_DinG/Rad3"/>
</dbReference>
<protein>
    <recommendedName>
        <fullName evidence="5">ATP-dependent DNA helicase CHL1</fullName>
        <ecNumber evidence="17">5.6.2.3</ecNumber>
    </recommendedName>
    <alternativeName>
        <fullName evidence="4">ATP-dependent DNA helicase chl1</fullName>
    </alternativeName>
    <alternativeName>
        <fullName evidence="16">Chromosome loss protein 1</fullName>
    </alternativeName>
    <alternativeName>
        <fullName evidence="18 19">DNA 5'-3' helicase CHL1</fullName>
    </alternativeName>
</protein>
<evidence type="ECO:0000256" key="1">
    <source>
        <dbReference type="ARBA" id="ARBA00001966"/>
    </source>
</evidence>
<reference evidence="25 26" key="1">
    <citation type="journal article" date="2018" name="Evol. Lett.">
        <title>Horizontal gene cluster transfer increased hallucinogenic mushroom diversity.</title>
        <authorList>
            <person name="Reynolds H.T."/>
            <person name="Vijayakumar V."/>
            <person name="Gluck-Thaler E."/>
            <person name="Korotkin H.B."/>
            <person name="Matheny P.B."/>
            <person name="Slot J.C."/>
        </authorList>
    </citation>
    <scope>NUCLEOTIDE SEQUENCE [LARGE SCALE GENOMIC DNA]</scope>
    <source>
        <strain evidence="25 26">SRW20</strain>
    </source>
</reference>
<feature type="region of interest" description="Disordered" evidence="23">
    <location>
        <begin position="123"/>
        <end position="145"/>
    </location>
</feature>
<dbReference type="EC" id="5.6.2.3" evidence="17"/>
<evidence type="ECO:0000256" key="3">
    <source>
        <dbReference type="ARBA" id="ARBA00008435"/>
    </source>
</evidence>
<keyword evidence="8" id="KW-0378">Hydrolase</keyword>
<dbReference type="Pfam" id="PF06733">
    <property type="entry name" value="DEAD_2"/>
    <property type="match status" value="1"/>
</dbReference>
<evidence type="ECO:0000256" key="6">
    <source>
        <dbReference type="ARBA" id="ARBA00022723"/>
    </source>
</evidence>
<dbReference type="PANTHER" id="PTHR11472">
    <property type="entry name" value="DNA REPAIR DEAD HELICASE RAD3/XP-D SUBFAMILY MEMBER"/>
    <property type="match status" value="1"/>
</dbReference>
<feature type="coiled-coil region" evidence="22">
    <location>
        <begin position="91"/>
        <end position="118"/>
    </location>
</feature>
<dbReference type="AlphaFoldDB" id="A0A409VK23"/>
<evidence type="ECO:0000256" key="10">
    <source>
        <dbReference type="ARBA" id="ARBA00022840"/>
    </source>
</evidence>
<feature type="domain" description="Helicase ATP-binding" evidence="24">
    <location>
        <begin position="9"/>
        <end position="449"/>
    </location>
</feature>
<dbReference type="GO" id="GO:0005634">
    <property type="term" value="C:nucleus"/>
    <property type="evidence" value="ECO:0007669"/>
    <property type="project" value="UniProtKB-SubCell"/>
</dbReference>
<comment type="similarity">
    <text evidence="3">Belongs to the DEAD box helicase family. DEAH subfamily. DDX11/CHL1 sub-subfamily.</text>
</comment>
<keyword evidence="22" id="KW-0175">Coiled coil</keyword>
<dbReference type="OrthoDB" id="267079at2759"/>
<dbReference type="SUPFAM" id="SSF52540">
    <property type="entry name" value="P-loop containing nucleoside triphosphate hydrolases"/>
    <property type="match status" value="1"/>
</dbReference>
<keyword evidence="15" id="KW-0131">Cell cycle</keyword>
<feature type="compositionally biased region" description="Basic residues" evidence="23">
    <location>
        <begin position="124"/>
        <end position="135"/>
    </location>
</feature>
<dbReference type="InterPro" id="IPR010614">
    <property type="entry name" value="RAD3-like_helicase_DEAD"/>
</dbReference>
<gene>
    <name evidence="25" type="ORF">CVT26_009383</name>
</gene>
<name>A0A409VK23_9AGAR</name>
<keyword evidence="26" id="KW-1185">Reference proteome</keyword>
<proteinExistence type="inferred from homology"/>
<comment type="subcellular location">
    <subcellularLocation>
        <location evidence="2">Nucleus</location>
    </subcellularLocation>
</comment>
<evidence type="ECO:0000256" key="21">
    <source>
        <dbReference type="ARBA" id="ARBA00048954"/>
    </source>
</evidence>
<comment type="cofactor">
    <cofactor evidence="1">
        <name>[4Fe-4S] cluster</name>
        <dbReference type="ChEBI" id="CHEBI:49883"/>
    </cofactor>
</comment>
<dbReference type="FunCoup" id="A0A409VK23">
    <property type="interactions" value="637"/>
</dbReference>
<evidence type="ECO:0000256" key="18">
    <source>
        <dbReference type="ARBA" id="ARBA00044998"/>
    </source>
</evidence>
<dbReference type="InterPro" id="IPR006555">
    <property type="entry name" value="ATP-dep_Helicase_C"/>
</dbReference>
<dbReference type="PROSITE" id="PS51193">
    <property type="entry name" value="HELICASE_ATP_BIND_2"/>
    <property type="match status" value="1"/>
</dbReference>
<feature type="compositionally biased region" description="Polar residues" evidence="23">
    <location>
        <begin position="248"/>
        <end position="258"/>
    </location>
</feature>
<keyword evidence="13" id="KW-0413">Isomerase</keyword>
<feature type="region of interest" description="Disordered" evidence="23">
    <location>
        <begin position="226"/>
        <end position="258"/>
    </location>
</feature>
<keyword evidence="6" id="KW-0479">Metal-binding</keyword>
<dbReference type="InterPro" id="IPR045028">
    <property type="entry name" value="DinG/Rad3-like"/>
</dbReference>
<comment type="caution">
    <text evidence="25">The sequence shown here is derived from an EMBL/GenBank/DDBJ whole genome shotgun (WGS) entry which is preliminary data.</text>
</comment>
<dbReference type="NCBIfam" id="TIGR00604">
    <property type="entry name" value="rad3"/>
    <property type="match status" value="1"/>
</dbReference>
<evidence type="ECO:0000256" key="7">
    <source>
        <dbReference type="ARBA" id="ARBA00022741"/>
    </source>
</evidence>
<dbReference type="GO" id="GO:0051536">
    <property type="term" value="F:iron-sulfur cluster binding"/>
    <property type="evidence" value="ECO:0007669"/>
    <property type="project" value="UniProtKB-KW"/>
</dbReference>
<dbReference type="PANTHER" id="PTHR11472:SF41">
    <property type="entry name" value="ATP-DEPENDENT DNA HELICASE DDX11-RELATED"/>
    <property type="match status" value="1"/>
</dbReference>
<evidence type="ECO:0000259" key="24">
    <source>
        <dbReference type="PROSITE" id="PS51193"/>
    </source>
</evidence>
<keyword evidence="11" id="KW-0408">Iron</keyword>
<evidence type="ECO:0000256" key="2">
    <source>
        <dbReference type="ARBA" id="ARBA00004123"/>
    </source>
</evidence>
<evidence type="ECO:0000256" key="4">
    <source>
        <dbReference type="ARBA" id="ARBA00016387"/>
    </source>
</evidence>
<dbReference type="InterPro" id="IPR006554">
    <property type="entry name" value="Helicase-like_DEXD_c2"/>
</dbReference>
<evidence type="ECO:0000256" key="15">
    <source>
        <dbReference type="ARBA" id="ARBA00023306"/>
    </source>
</evidence>
<dbReference type="GO" id="GO:0016818">
    <property type="term" value="F:hydrolase activity, acting on acid anhydrides, in phosphorus-containing anhydrides"/>
    <property type="evidence" value="ECO:0007669"/>
    <property type="project" value="InterPro"/>
</dbReference>
<evidence type="ECO:0000256" key="14">
    <source>
        <dbReference type="ARBA" id="ARBA00023242"/>
    </source>
</evidence>
<dbReference type="GO" id="GO:0046872">
    <property type="term" value="F:metal ion binding"/>
    <property type="evidence" value="ECO:0007669"/>
    <property type="project" value="UniProtKB-KW"/>
</dbReference>
<comment type="catalytic activity">
    <reaction evidence="21">
        <text>ATP + H2O = ADP + phosphate + H(+)</text>
        <dbReference type="Rhea" id="RHEA:13065"/>
        <dbReference type="ChEBI" id="CHEBI:15377"/>
        <dbReference type="ChEBI" id="CHEBI:15378"/>
        <dbReference type="ChEBI" id="CHEBI:30616"/>
        <dbReference type="ChEBI" id="CHEBI:43474"/>
        <dbReference type="ChEBI" id="CHEBI:456216"/>
        <dbReference type="EC" id="5.6.2.3"/>
    </reaction>
</comment>
<accession>A0A409VK23</accession>
<evidence type="ECO:0000256" key="22">
    <source>
        <dbReference type="SAM" id="Coils"/>
    </source>
</evidence>
<dbReference type="Gene3D" id="3.40.50.300">
    <property type="entry name" value="P-loop containing nucleotide triphosphate hydrolases"/>
    <property type="match status" value="3"/>
</dbReference>
<dbReference type="CDD" id="cd18788">
    <property type="entry name" value="SF2_C_XPD"/>
    <property type="match status" value="1"/>
</dbReference>
<evidence type="ECO:0000256" key="5">
    <source>
        <dbReference type="ARBA" id="ARBA00017386"/>
    </source>
</evidence>
<keyword evidence="9" id="KW-0347">Helicase</keyword>
<evidence type="ECO:0000313" key="26">
    <source>
        <dbReference type="Proteomes" id="UP000284706"/>
    </source>
</evidence>
<dbReference type="InParanoid" id="A0A409VK23"/>
<evidence type="ECO:0000256" key="9">
    <source>
        <dbReference type="ARBA" id="ARBA00022806"/>
    </source>
</evidence>
<evidence type="ECO:0000256" key="8">
    <source>
        <dbReference type="ARBA" id="ARBA00022801"/>
    </source>
</evidence>
<keyword evidence="14" id="KW-0539">Nucleus</keyword>
<keyword evidence="12" id="KW-0411">Iron-sulfur</keyword>
<keyword evidence="10" id="KW-0067">ATP-binding</keyword>
<dbReference type="GO" id="GO:0006139">
    <property type="term" value="P:nucleobase-containing compound metabolic process"/>
    <property type="evidence" value="ECO:0007669"/>
    <property type="project" value="InterPro"/>
</dbReference>
<dbReference type="Proteomes" id="UP000284706">
    <property type="component" value="Unassembled WGS sequence"/>
</dbReference>
<comment type="function">
    <text evidence="20">ATP-dependent DNA helicase important for chromosome transmission and normal cell cycle progression in G(2)/M. May have a role in changing DNA topology to allow the loading of proteins involved in maintaining sister chromatid cohesion in the vicinity of the centromeres. Has a specific role in chromosome segregation during meiosis II.</text>
</comment>
<evidence type="ECO:0000256" key="17">
    <source>
        <dbReference type="ARBA" id="ARBA00044969"/>
    </source>
</evidence>
<dbReference type="InterPro" id="IPR027417">
    <property type="entry name" value="P-loop_NTPase"/>
</dbReference>
<evidence type="ECO:0000256" key="11">
    <source>
        <dbReference type="ARBA" id="ARBA00023004"/>
    </source>
</evidence>
<dbReference type="SMART" id="SM00491">
    <property type="entry name" value="HELICc2"/>
    <property type="match status" value="1"/>
</dbReference>
<dbReference type="Pfam" id="PF13307">
    <property type="entry name" value="Helicase_C_2"/>
    <property type="match status" value="1"/>
</dbReference>
<evidence type="ECO:0000256" key="20">
    <source>
        <dbReference type="ARBA" id="ARBA00045702"/>
    </source>
</evidence>
<dbReference type="GO" id="GO:0003677">
    <property type="term" value="F:DNA binding"/>
    <property type="evidence" value="ECO:0007669"/>
    <property type="project" value="InterPro"/>
</dbReference>
<dbReference type="InterPro" id="IPR013020">
    <property type="entry name" value="Rad3/Chl1-like"/>
</dbReference>
<dbReference type="EMBL" id="NHYE01005626">
    <property type="protein sequence ID" value="PPQ66622.1"/>
    <property type="molecule type" value="Genomic_DNA"/>
</dbReference>
<sequence length="868" mass="97232">MDLHLPTPDKFPAFPYDPPYDIQVALMRHLYRSIEDKKVAIVESPTGTGKTLSLLCAALTWLSDEKERSRKGKMREAAGGDEVGAKDWVIQQTLDRMRREMEAEEVEYEERLTQARKREEVMRRAAKGRVTKRSKVTQSKADDRVKVDDDDQFLPEVDQEPDEGEMHISPALRALMAKVDKTSTSRTGDAEEIVCTKIYYASRTHSQLSQVLPELSKLKLKAKISVRDHHDHDNRQALGQKRPLHEYPSSNVENGPSTRAVSLGSRKQLCINDELRHRALDLDEACRELLGEKAGKRCQYLPPMGEDEKMLDFRDQILASPKDIEDLAEAGRLAHTCPYFGSRRAIPQAELVTLPYNLLLQKSAREALGIDLKDQIVLIDEAHNLIPTLLSLSSTRLTYNTLSTSFHQVCTYVARFKTRLSPSNMLHLKRLVVFLNALKKSVEEWRDARVKEKEKTEVMTVAQLMERLGTKAAGINMLEIEAYLKKSKVARKIAGYSEKQAEQENAGKKQSRRGAIPPLHAVEDFMISLTNANTDGRVTFALVSSPDQQNAVEIKYQQLNPSTNFAEIVEEARSVVLAGGTMSPISDVINQLFPSLSEDKVTSFSCGHIIPEENLQTLVISKGPTGGLLEFKADKQSDPTAIAQLGQILLNFTNIIPNGMIVFFPSYKFLNTAKAMWQKAGTLGKFGVKKEVFFEPEESAQVETILQHYGLAATKASEAPAEGKKGALLFAVIGAKLSEGLNFADDLARGVVIVGLPFANLGSPELKERLKYVKHLEEQRGVVNREKGQKDAAAELYENMCMNAVNQSIGRAIRHRNDWASLLLLDRRYATTSIRNKLPKWIGSKLLVTESFGQTVKEMGSFYRRKKA</sequence>
<organism evidence="25 26">
    <name type="scientific">Gymnopilus dilepis</name>
    <dbReference type="NCBI Taxonomy" id="231916"/>
    <lineage>
        <taxon>Eukaryota</taxon>
        <taxon>Fungi</taxon>
        <taxon>Dikarya</taxon>
        <taxon>Basidiomycota</taxon>
        <taxon>Agaricomycotina</taxon>
        <taxon>Agaricomycetes</taxon>
        <taxon>Agaricomycetidae</taxon>
        <taxon>Agaricales</taxon>
        <taxon>Agaricineae</taxon>
        <taxon>Hymenogastraceae</taxon>
        <taxon>Gymnopilus</taxon>
    </lineage>
</organism>
<keyword evidence="7" id="KW-0547">Nucleotide-binding</keyword>
<dbReference type="GO" id="GO:0005524">
    <property type="term" value="F:ATP binding"/>
    <property type="evidence" value="ECO:0007669"/>
    <property type="project" value="UniProtKB-KW"/>
</dbReference>
<evidence type="ECO:0000256" key="13">
    <source>
        <dbReference type="ARBA" id="ARBA00023235"/>
    </source>
</evidence>
<evidence type="ECO:0000313" key="25">
    <source>
        <dbReference type="EMBL" id="PPQ66622.1"/>
    </source>
</evidence>